<sequence>MGVPVRQPSSPTARPNSPGNRMGKKQTRLLPLRTSDRLEPAPSVTRVVIAGNCWDRLTALGRRTPFVCRPTCHAGQREAQKKRAGWWRLVG</sequence>
<keyword evidence="3" id="KW-1185">Reference proteome</keyword>
<organism evidence="2 3">
    <name type="scientific">Batillaria attramentaria</name>
    <dbReference type="NCBI Taxonomy" id="370345"/>
    <lineage>
        <taxon>Eukaryota</taxon>
        <taxon>Metazoa</taxon>
        <taxon>Spiralia</taxon>
        <taxon>Lophotrochozoa</taxon>
        <taxon>Mollusca</taxon>
        <taxon>Gastropoda</taxon>
        <taxon>Caenogastropoda</taxon>
        <taxon>Sorbeoconcha</taxon>
        <taxon>Cerithioidea</taxon>
        <taxon>Batillariidae</taxon>
        <taxon>Batillaria</taxon>
    </lineage>
</organism>
<reference evidence="2 3" key="1">
    <citation type="journal article" date="2023" name="Sci. Data">
        <title>Genome assembly of the Korean intertidal mud-creeper Batillaria attramentaria.</title>
        <authorList>
            <person name="Patra A.K."/>
            <person name="Ho P.T."/>
            <person name="Jun S."/>
            <person name="Lee S.J."/>
            <person name="Kim Y."/>
            <person name="Won Y.J."/>
        </authorList>
    </citation>
    <scope>NUCLEOTIDE SEQUENCE [LARGE SCALE GENOMIC DNA]</scope>
    <source>
        <strain evidence="2">Wonlab-2016</strain>
    </source>
</reference>
<feature type="region of interest" description="Disordered" evidence="1">
    <location>
        <begin position="1"/>
        <end position="37"/>
    </location>
</feature>
<comment type="caution">
    <text evidence="2">The sequence shown here is derived from an EMBL/GenBank/DDBJ whole genome shotgun (WGS) entry which is preliminary data.</text>
</comment>
<gene>
    <name evidence="2" type="ORF">BaRGS_00004645</name>
</gene>
<protein>
    <submittedName>
        <fullName evidence="2">Uncharacterized protein</fullName>
    </submittedName>
</protein>
<proteinExistence type="predicted"/>
<feature type="compositionally biased region" description="Polar residues" evidence="1">
    <location>
        <begin position="7"/>
        <end position="19"/>
    </location>
</feature>
<evidence type="ECO:0000313" key="2">
    <source>
        <dbReference type="EMBL" id="KAK7504341.1"/>
    </source>
</evidence>
<accession>A0ABD0LXZ9</accession>
<dbReference type="EMBL" id="JACVVK020000016">
    <property type="protein sequence ID" value="KAK7504341.1"/>
    <property type="molecule type" value="Genomic_DNA"/>
</dbReference>
<evidence type="ECO:0000313" key="3">
    <source>
        <dbReference type="Proteomes" id="UP001519460"/>
    </source>
</evidence>
<name>A0ABD0LXZ9_9CAEN</name>
<evidence type="ECO:0000256" key="1">
    <source>
        <dbReference type="SAM" id="MobiDB-lite"/>
    </source>
</evidence>
<dbReference type="AlphaFoldDB" id="A0ABD0LXZ9"/>
<dbReference type="Proteomes" id="UP001519460">
    <property type="component" value="Unassembled WGS sequence"/>
</dbReference>